<accession>A0ABW2UHZ0</accession>
<dbReference type="InterPro" id="IPR039315">
    <property type="entry name" value="CheW"/>
</dbReference>
<dbReference type="PANTHER" id="PTHR22617">
    <property type="entry name" value="CHEMOTAXIS SENSOR HISTIDINE KINASE-RELATED"/>
    <property type="match status" value="1"/>
</dbReference>
<gene>
    <name evidence="5" type="ORF">ACFQXB_05215</name>
</gene>
<dbReference type="Gene3D" id="2.30.30.40">
    <property type="entry name" value="SH3 Domains"/>
    <property type="match status" value="1"/>
</dbReference>
<dbReference type="RefSeq" id="WP_377400167.1">
    <property type="nucleotide sequence ID" value="NZ_JBHTFQ010000002.1"/>
</dbReference>
<dbReference type="Proteomes" id="UP001596516">
    <property type="component" value="Unassembled WGS sequence"/>
</dbReference>
<keyword evidence="6" id="KW-1185">Reference proteome</keyword>
<dbReference type="InterPro" id="IPR002545">
    <property type="entry name" value="CheW-lke_dom"/>
</dbReference>
<evidence type="ECO:0000256" key="3">
    <source>
        <dbReference type="ARBA" id="ARBA00022490"/>
    </source>
</evidence>
<dbReference type="SMART" id="SM00260">
    <property type="entry name" value="CheW"/>
    <property type="match status" value="1"/>
</dbReference>
<dbReference type="Gene3D" id="2.40.50.180">
    <property type="entry name" value="CheA-289, Domain 4"/>
    <property type="match status" value="1"/>
</dbReference>
<dbReference type="PROSITE" id="PS50851">
    <property type="entry name" value="CHEW"/>
    <property type="match status" value="1"/>
</dbReference>
<evidence type="ECO:0000256" key="2">
    <source>
        <dbReference type="ARBA" id="ARBA00021483"/>
    </source>
</evidence>
<evidence type="ECO:0000256" key="1">
    <source>
        <dbReference type="ARBA" id="ARBA00004496"/>
    </source>
</evidence>
<protein>
    <recommendedName>
        <fullName evidence="2">Chemotaxis protein CheW</fullName>
    </recommendedName>
</protein>
<dbReference type="EMBL" id="JBHTFQ010000002">
    <property type="protein sequence ID" value="MFC7703591.1"/>
    <property type="molecule type" value="Genomic_DNA"/>
</dbReference>
<dbReference type="SUPFAM" id="SSF50341">
    <property type="entry name" value="CheW-like"/>
    <property type="match status" value="1"/>
</dbReference>
<reference evidence="6" key="1">
    <citation type="journal article" date="2019" name="Int. J. Syst. Evol. Microbiol.">
        <title>The Global Catalogue of Microorganisms (GCM) 10K type strain sequencing project: providing services to taxonomists for standard genome sequencing and annotation.</title>
        <authorList>
            <consortium name="The Broad Institute Genomics Platform"/>
            <consortium name="The Broad Institute Genome Sequencing Center for Infectious Disease"/>
            <person name="Wu L."/>
            <person name="Ma J."/>
        </authorList>
    </citation>
    <scope>NUCLEOTIDE SEQUENCE [LARGE SCALE GENOMIC DNA]</scope>
    <source>
        <strain evidence="6">CGMCC 1.12750</strain>
    </source>
</reference>
<comment type="caution">
    <text evidence="5">The sequence shown here is derived from an EMBL/GenBank/DDBJ whole genome shotgun (WGS) entry which is preliminary data.</text>
</comment>
<keyword evidence="3" id="KW-0963">Cytoplasm</keyword>
<dbReference type="InterPro" id="IPR036061">
    <property type="entry name" value="CheW-like_dom_sf"/>
</dbReference>
<proteinExistence type="predicted"/>
<comment type="subcellular location">
    <subcellularLocation>
        <location evidence="1">Cytoplasm</location>
    </subcellularLocation>
</comment>
<feature type="domain" description="CheW-like" evidence="4">
    <location>
        <begin position="25"/>
        <end position="164"/>
    </location>
</feature>
<dbReference type="PANTHER" id="PTHR22617:SF45">
    <property type="entry name" value="CHEMOTAXIS PROTEIN CHEW"/>
    <property type="match status" value="1"/>
</dbReference>
<evidence type="ECO:0000313" key="5">
    <source>
        <dbReference type="EMBL" id="MFC7703591.1"/>
    </source>
</evidence>
<sequence>MQNPEVAIAGATMAGLSFSDENAIDDMYLTFALAEEEYGVAISAVTEIVGMQHIMEVPDVPAYIRGVINLRGKVVPLMDARLRFGLPDQPYDERTVIIVLDRGDAPVGMIVDAVSEVREILPERIDAPINLGRSGRSFVRGLARLDDRVAILLDIEQLLSAEVAEPGLTTVEQAN</sequence>
<dbReference type="Pfam" id="PF01584">
    <property type="entry name" value="CheW"/>
    <property type="match status" value="1"/>
</dbReference>
<name>A0ABW2UHZ0_9RHOB</name>
<evidence type="ECO:0000259" key="4">
    <source>
        <dbReference type="PROSITE" id="PS50851"/>
    </source>
</evidence>
<evidence type="ECO:0000313" key="6">
    <source>
        <dbReference type="Proteomes" id="UP001596516"/>
    </source>
</evidence>
<organism evidence="5 6">
    <name type="scientific">Plastorhodobacter daqingensis</name>
    <dbReference type="NCBI Taxonomy" id="1387281"/>
    <lineage>
        <taxon>Bacteria</taxon>
        <taxon>Pseudomonadati</taxon>
        <taxon>Pseudomonadota</taxon>
        <taxon>Alphaproteobacteria</taxon>
        <taxon>Rhodobacterales</taxon>
        <taxon>Paracoccaceae</taxon>
        <taxon>Plastorhodobacter</taxon>
    </lineage>
</organism>